<keyword evidence="1" id="KW-0645">Protease</keyword>
<dbReference type="SUPFAM" id="SSF56235">
    <property type="entry name" value="N-terminal nucleophile aminohydrolases (Ntn hydrolases)"/>
    <property type="match status" value="1"/>
</dbReference>
<keyword evidence="1" id="KW-0378">Hydrolase</keyword>
<dbReference type="EMBL" id="SOAU01000001">
    <property type="protein sequence ID" value="TDT14753.1"/>
    <property type="molecule type" value="Genomic_DNA"/>
</dbReference>
<evidence type="ECO:0000313" key="1">
    <source>
        <dbReference type="EMBL" id="TDT14753.1"/>
    </source>
</evidence>
<organism evidence="1 2">
    <name type="scientific">Ilumatobacter fluminis</name>
    <dbReference type="NCBI Taxonomy" id="467091"/>
    <lineage>
        <taxon>Bacteria</taxon>
        <taxon>Bacillati</taxon>
        <taxon>Actinomycetota</taxon>
        <taxon>Acidimicrobiia</taxon>
        <taxon>Acidimicrobiales</taxon>
        <taxon>Ilumatobacteraceae</taxon>
        <taxon>Ilumatobacter</taxon>
    </lineage>
</organism>
<accession>A0A4R7HXA9</accession>
<reference evidence="1 2" key="1">
    <citation type="submission" date="2019-03" db="EMBL/GenBank/DDBJ databases">
        <title>Sequencing the genomes of 1000 actinobacteria strains.</title>
        <authorList>
            <person name="Klenk H.-P."/>
        </authorList>
    </citation>
    <scope>NUCLEOTIDE SEQUENCE [LARGE SCALE GENOMIC DNA]</scope>
    <source>
        <strain evidence="1 2">DSM 18936</strain>
    </source>
</reference>
<dbReference type="Gene3D" id="3.60.20.10">
    <property type="entry name" value="Glutamine Phosphoribosylpyrophosphate, subunit 1, domain 1"/>
    <property type="match status" value="1"/>
</dbReference>
<dbReference type="AlphaFoldDB" id="A0A4R7HXA9"/>
<dbReference type="Proteomes" id="UP000294558">
    <property type="component" value="Unassembled WGS sequence"/>
</dbReference>
<evidence type="ECO:0000313" key="2">
    <source>
        <dbReference type="Proteomes" id="UP000294558"/>
    </source>
</evidence>
<proteinExistence type="predicted"/>
<dbReference type="OrthoDB" id="9786336at2"/>
<dbReference type="GO" id="GO:0006508">
    <property type="term" value="P:proteolysis"/>
    <property type="evidence" value="ECO:0007669"/>
    <property type="project" value="UniProtKB-KW"/>
</dbReference>
<dbReference type="InterPro" id="IPR029055">
    <property type="entry name" value="Ntn_hydrolases_N"/>
</dbReference>
<sequence>MTYCLAMRLDEGLLFLSDTRTNAGVDNVSTYRKLHVFRPGDDRLFVLQSAGNLATTQEVLDRITRDLAAGGESLNTVNHLFEAALYLGRLSSEVARNHAATLGANANATFILGGQVGDEAPDILLVYPEGNYIRCSDDRPFLQIGETKYGKAWLDLAVRSHADMATAGKIALSSMAATALANLSVGPPYDLGIYRTGSHELQHARIAGDSPFLSRLVDVWRDHLLAAMHALPEIEPGDIALLEPESRPT</sequence>
<name>A0A4R7HXA9_9ACTN</name>
<dbReference type="InterPro" id="IPR016545">
    <property type="entry name" value="UCP009120_prtse"/>
</dbReference>
<dbReference type="RefSeq" id="WP_133867272.1">
    <property type="nucleotide sequence ID" value="NZ_SOAU01000001.1"/>
</dbReference>
<dbReference type="PIRSF" id="PIRSF009120">
    <property type="entry name" value="UCP009120_prtse"/>
    <property type="match status" value="1"/>
</dbReference>
<keyword evidence="1" id="KW-0647">Proteasome</keyword>
<keyword evidence="2" id="KW-1185">Reference proteome</keyword>
<dbReference type="GO" id="GO:0008233">
    <property type="term" value="F:peptidase activity"/>
    <property type="evidence" value="ECO:0007669"/>
    <property type="project" value="UniProtKB-KW"/>
</dbReference>
<gene>
    <name evidence="1" type="ORF">BDK89_0309</name>
</gene>
<comment type="caution">
    <text evidence="1">The sequence shown here is derived from an EMBL/GenBank/DDBJ whole genome shotgun (WGS) entry which is preliminary data.</text>
</comment>
<dbReference type="GO" id="GO:0000502">
    <property type="term" value="C:proteasome complex"/>
    <property type="evidence" value="ECO:0007669"/>
    <property type="project" value="UniProtKB-KW"/>
</dbReference>
<protein>
    <submittedName>
        <fullName evidence="1">Putative proteasome-type protease</fullName>
    </submittedName>
</protein>